<accession>A0A318S2Z8</accession>
<protein>
    <submittedName>
        <fullName evidence="1">Uncharacterized protein</fullName>
    </submittedName>
</protein>
<evidence type="ECO:0000313" key="1">
    <source>
        <dbReference type="EMBL" id="PYE50038.1"/>
    </source>
</evidence>
<evidence type="ECO:0000313" key="2">
    <source>
        <dbReference type="Proteomes" id="UP000248326"/>
    </source>
</evidence>
<dbReference type="Proteomes" id="UP000248326">
    <property type="component" value="Unassembled WGS sequence"/>
</dbReference>
<reference evidence="1 2" key="1">
    <citation type="submission" date="2018-06" db="EMBL/GenBank/DDBJ databases">
        <title>Genomic Encyclopedia of Type Strains, Phase IV (KMG-IV): sequencing the most valuable type-strain genomes for metagenomic binning, comparative biology and taxonomic classification.</title>
        <authorList>
            <person name="Goeker M."/>
        </authorList>
    </citation>
    <scope>NUCLEOTIDE SEQUENCE [LARGE SCALE GENOMIC DNA]</scope>
    <source>
        <strain evidence="1 2">DSM 18048</strain>
    </source>
</reference>
<name>A0A318S2Z8_9DEIO</name>
<dbReference type="AlphaFoldDB" id="A0A318S2Z8"/>
<gene>
    <name evidence="1" type="ORF">DES52_11959</name>
</gene>
<organism evidence="1 2">
    <name type="scientific">Deinococcus yavapaiensis KR-236</name>
    <dbReference type="NCBI Taxonomy" id="694435"/>
    <lineage>
        <taxon>Bacteria</taxon>
        <taxon>Thermotogati</taxon>
        <taxon>Deinococcota</taxon>
        <taxon>Deinococci</taxon>
        <taxon>Deinococcales</taxon>
        <taxon>Deinococcaceae</taxon>
        <taxon>Deinococcus</taxon>
    </lineage>
</organism>
<dbReference type="RefSeq" id="WP_110888492.1">
    <property type="nucleotide sequence ID" value="NZ_QJSX01000019.1"/>
</dbReference>
<keyword evidence="2" id="KW-1185">Reference proteome</keyword>
<proteinExistence type="predicted"/>
<dbReference type="EMBL" id="QJSX01000019">
    <property type="protein sequence ID" value="PYE50038.1"/>
    <property type="molecule type" value="Genomic_DNA"/>
</dbReference>
<sequence>MSRLDDTLGALQENSVALDLDTTLDFLEAWQRDLRDADIEGGEDLANALARLQAQLESDEPDGSAISEILADLANLTQDAADTASDELAGKLQLLSDTLGEMSEEAGA</sequence>
<comment type="caution">
    <text evidence="1">The sequence shown here is derived from an EMBL/GenBank/DDBJ whole genome shotgun (WGS) entry which is preliminary data.</text>
</comment>